<dbReference type="InterPro" id="IPR006043">
    <property type="entry name" value="NCS2"/>
</dbReference>
<comment type="similarity">
    <text evidence="2">Belongs to the nucleobase:cation symporter-2 (NCS2) (TC 2.A.40) family.</text>
</comment>
<sequence>MSQSETSATTTLPLDVLHGNDNIKINFNNVSECDVVDFPKDCKETLIKVQESATSALVYKVSEKPPVHLAVFFALQQALLSLSMSLAISLLVADVVCAANDQAIKSRLLSSTLFMNGVTTIAMVVIGVRLPVFLGAAGDYILPILVLGNVQKDRCTLQGKWHSTNPLNVTNLNNTSNGTASLDAASASTEMILNYIRSLEGSLILAGLIQFLIGVTGLTGILLRYLGPVTIVTAMLLSGIYLVKACMKFIEAQWGIALLTCGVAVILSVYLEHKKTPLPFWTRDKGFHITFYPFHQVFAILISIMVGWLTCAVLTYFNVFSSSKDAGDFLARTDARSQIIYDAKWFSVPYPGQFGSPSFDVSVFIGFLIATFRCILDTIGDCITCARVCRVPPPPAHAANRGIAVEGLMSALSGAIGCGHATTTYGGNIGAIGMTKVASRSVFVFVGLIYILFGIIGKFSAVFITIPYPVLGGALITMFGMYNGVVLSSLQTLSLKSNRNLAILGISLFMGLAVPLYVQTNPKWIDTGAKQVDDVLTVMLANPGFSGMVLAFILDNTVHGTDLERGVSSLKIQENNSGSDDMKSTKNDYLEGLEVYLPLLPNRILKLKILKYIPFLPKPLLIDEKEWS</sequence>
<evidence type="ECO:0000313" key="8">
    <source>
        <dbReference type="Proteomes" id="UP001634394"/>
    </source>
</evidence>
<gene>
    <name evidence="7" type="ORF">ACJMK2_005101</name>
</gene>
<keyword evidence="8" id="KW-1185">Reference proteome</keyword>
<dbReference type="Proteomes" id="UP001634394">
    <property type="component" value="Unassembled WGS sequence"/>
</dbReference>
<keyword evidence="4 6" id="KW-1133">Transmembrane helix</keyword>
<feature type="transmembrane region" description="Helical" evidence="6">
    <location>
        <begin position="254"/>
        <end position="271"/>
    </location>
</feature>
<name>A0ABD3VPM8_SINWO</name>
<feature type="transmembrane region" description="Helical" evidence="6">
    <location>
        <begin position="291"/>
        <end position="317"/>
    </location>
</feature>
<dbReference type="PANTHER" id="PTHR11119">
    <property type="entry name" value="XANTHINE-URACIL / VITAMIN C PERMEASE FAMILY MEMBER"/>
    <property type="match status" value="1"/>
</dbReference>
<comment type="subcellular location">
    <subcellularLocation>
        <location evidence="1">Membrane</location>
        <topology evidence="1">Multi-pass membrane protein</topology>
    </subcellularLocation>
</comment>
<reference evidence="7 8" key="1">
    <citation type="submission" date="2024-11" db="EMBL/GenBank/DDBJ databases">
        <title>Chromosome-level genome assembly of the freshwater bivalve Anodonta woodiana.</title>
        <authorList>
            <person name="Chen X."/>
        </authorList>
    </citation>
    <scope>NUCLEOTIDE SEQUENCE [LARGE SCALE GENOMIC DNA]</scope>
    <source>
        <strain evidence="7">MN2024</strain>
        <tissue evidence="7">Gills</tissue>
    </source>
</reference>
<evidence type="ECO:0000256" key="3">
    <source>
        <dbReference type="ARBA" id="ARBA00022692"/>
    </source>
</evidence>
<dbReference type="AlphaFoldDB" id="A0ABD3VPM8"/>
<evidence type="ECO:0000256" key="4">
    <source>
        <dbReference type="ARBA" id="ARBA00022989"/>
    </source>
</evidence>
<feature type="transmembrane region" description="Helical" evidence="6">
    <location>
        <begin position="501"/>
        <end position="518"/>
    </location>
</feature>
<feature type="transmembrane region" description="Helical" evidence="6">
    <location>
        <begin position="69"/>
        <end position="96"/>
    </location>
</feature>
<protein>
    <recommendedName>
        <fullName evidence="9">Solute carrier family 23 member 2</fullName>
    </recommendedName>
</protein>
<keyword evidence="3 6" id="KW-0812">Transmembrane</keyword>
<proteinExistence type="inferred from homology"/>
<feature type="transmembrane region" description="Helical" evidence="6">
    <location>
        <begin position="108"/>
        <end position="126"/>
    </location>
</feature>
<dbReference type="GO" id="GO:0016020">
    <property type="term" value="C:membrane"/>
    <property type="evidence" value="ECO:0007669"/>
    <property type="project" value="UniProtKB-SubCell"/>
</dbReference>
<dbReference type="EMBL" id="JBJQND010000010">
    <property type="protein sequence ID" value="KAL3863341.1"/>
    <property type="molecule type" value="Genomic_DNA"/>
</dbReference>
<evidence type="ECO:0008006" key="9">
    <source>
        <dbReference type="Google" id="ProtNLM"/>
    </source>
</evidence>
<comment type="caution">
    <text evidence="7">The sequence shown here is derived from an EMBL/GenBank/DDBJ whole genome shotgun (WGS) entry which is preliminary data.</text>
</comment>
<feature type="transmembrane region" description="Helical" evidence="6">
    <location>
        <begin position="229"/>
        <end position="247"/>
    </location>
</feature>
<feature type="transmembrane region" description="Helical" evidence="6">
    <location>
        <begin position="203"/>
        <end position="223"/>
    </location>
</feature>
<accession>A0ABD3VPM8</accession>
<keyword evidence="5 6" id="KW-0472">Membrane</keyword>
<evidence type="ECO:0000256" key="1">
    <source>
        <dbReference type="ARBA" id="ARBA00004141"/>
    </source>
</evidence>
<evidence type="ECO:0000313" key="7">
    <source>
        <dbReference type="EMBL" id="KAL3863341.1"/>
    </source>
</evidence>
<dbReference type="Pfam" id="PF00860">
    <property type="entry name" value="Xan_ur_permease"/>
    <property type="match status" value="1"/>
</dbReference>
<feature type="transmembrane region" description="Helical" evidence="6">
    <location>
        <begin position="442"/>
        <end position="464"/>
    </location>
</feature>
<feature type="transmembrane region" description="Helical" evidence="6">
    <location>
        <begin position="132"/>
        <end position="150"/>
    </location>
</feature>
<evidence type="ECO:0000256" key="2">
    <source>
        <dbReference type="ARBA" id="ARBA00008821"/>
    </source>
</evidence>
<feature type="transmembrane region" description="Helical" evidence="6">
    <location>
        <begin position="470"/>
        <end position="489"/>
    </location>
</feature>
<evidence type="ECO:0000256" key="5">
    <source>
        <dbReference type="ARBA" id="ARBA00023136"/>
    </source>
</evidence>
<evidence type="ECO:0000256" key="6">
    <source>
        <dbReference type="SAM" id="Phobius"/>
    </source>
</evidence>
<organism evidence="7 8">
    <name type="scientific">Sinanodonta woodiana</name>
    <name type="common">Chinese pond mussel</name>
    <name type="synonym">Anodonta woodiana</name>
    <dbReference type="NCBI Taxonomy" id="1069815"/>
    <lineage>
        <taxon>Eukaryota</taxon>
        <taxon>Metazoa</taxon>
        <taxon>Spiralia</taxon>
        <taxon>Lophotrochozoa</taxon>
        <taxon>Mollusca</taxon>
        <taxon>Bivalvia</taxon>
        <taxon>Autobranchia</taxon>
        <taxon>Heteroconchia</taxon>
        <taxon>Palaeoheterodonta</taxon>
        <taxon>Unionida</taxon>
        <taxon>Unionoidea</taxon>
        <taxon>Unionidae</taxon>
        <taxon>Unioninae</taxon>
        <taxon>Sinanodonta</taxon>
    </lineage>
</organism>